<dbReference type="Gene3D" id="1.25.40.20">
    <property type="entry name" value="Ankyrin repeat-containing domain"/>
    <property type="match status" value="1"/>
</dbReference>
<protein>
    <submittedName>
        <fullName evidence="2">Ankyrin repeat-containing protein</fullName>
    </submittedName>
</protein>
<comment type="caution">
    <text evidence="2">The sequence shown here is derived from an EMBL/GenBank/DDBJ whole genome shotgun (WGS) entry which is preliminary data.</text>
</comment>
<dbReference type="SMART" id="SM00248">
    <property type="entry name" value="ANK"/>
    <property type="match status" value="3"/>
</dbReference>
<dbReference type="InterPro" id="IPR002110">
    <property type="entry name" value="Ankyrin_rpt"/>
</dbReference>
<gene>
    <name evidence="2" type="ORF">Megvenef_00165</name>
</gene>
<proteinExistence type="predicted"/>
<evidence type="ECO:0000313" key="3">
    <source>
        <dbReference type="Proteomes" id="UP001291687"/>
    </source>
</evidence>
<dbReference type="RefSeq" id="WP_322776118.1">
    <property type="nucleotide sequence ID" value="NZ_JARJFB010000006.1"/>
</dbReference>
<feature type="repeat" description="ANK" evidence="1">
    <location>
        <begin position="26"/>
        <end position="58"/>
    </location>
</feature>
<sequence>MTKVNCSLDILMITVSEENVNARDSHGWAPIHYAAGFGEIKFIKGLVSLAADLNLYTTETAESKSLTPIIAAIKNGQVKALNQLLTLGAKSELKVDDSAPLMYAIRHKTLAPELTSALIVNGADISQLKEIIEKLGAAMLTILEVQEELIEKIVSAVNGNADQILEEYLGRDDISVIGNENKKEKIEKETDEFIGIFSDFTSKETYDLWLSGKFLEDSSDSF</sequence>
<name>A0ABU5NAM2_9RICK</name>
<keyword evidence="1" id="KW-0040">ANK repeat</keyword>
<dbReference type="PROSITE" id="PS50297">
    <property type="entry name" value="ANK_REP_REGION"/>
    <property type="match status" value="1"/>
</dbReference>
<dbReference type="Proteomes" id="UP001291687">
    <property type="component" value="Unassembled WGS sequence"/>
</dbReference>
<dbReference type="EMBL" id="JARJFB010000006">
    <property type="protein sequence ID" value="MEA0970213.1"/>
    <property type="molecule type" value="Genomic_DNA"/>
</dbReference>
<dbReference type="InterPro" id="IPR036770">
    <property type="entry name" value="Ankyrin_rpt-contain_sf"/>
</dbReference>
<dbReference type="PROSITE" id="PS50088">
    <property type="entry name" value="ANK_REPEAT"/>
    <property type="match status" value="1"/>
</dbReference>
<keyword evidence="3" id="KW-1185">Reference proteome</keyword>
<organism evidence="2 3">
    <name type="scientific">Candidatus Megaera venefica</name>
    <dbReference type="NCBI Taxonomy" id="2055910"/>
    <lineage>
        <taxon>Bacteria</taxon>
        <taxon>Pseudomonadati</taxon>
        <taxon>Pseudomonadota</taxon>
        <taxon>Alphaproteobacteria</taxon>
        <taxon>Rickettsiales</taxon>
        <taxon>Rickettsiaceae</taxon>
        <taxon>Candidatus Megaera</taxon>
    </lineage>
</organism>
<accession>A0ABU5NAM2</accession>
<evidence type="ECO:0000256" key="1">
    <source>
        <dbReference type="PROSITE-ProRule" id="PRU00023"/>
    </source>
</evidence>
<reference evidence="2 3" key="1">
    <citation type="submission" date="2023-03" db="EMBL/GenBank/DDBJ databases">
        <title>Host association and intracellularity evolved multiple times independently in the Rickettsiales.</title>
        <authorList>
            <person name="Castelli M."/>
            <person name="Nardi T."/>
            <person name="Gammuto L."/>
            <person name="Bellinzona G."/>
            <person name="Sabaneyeva E."/>
            <person name="Potekhin A."/>
            <person name="Serra V."/>
            <person name="Petroni G."/>
            <person name="Sassera D."/>
        </authorList>
    </citation>
    <scope>NUCLEOTIDE SEQUENCE [LARGE SCALE GENOMIC DNA]</scope>
    <source>
        <strain evidence="2 3">Sr 2-6</strain>
    </source>
</reference>
<evidence type="ECO:0000313" key="2">
    <source>
        <dbReference type="EMBL" id="MEA0970213.1"/>
    </source>
</evidence>
<dbReference type="SUPFAM" id="SSF48403">
    <property type="entry name" value="Ankyrin repeat"/>
    <property type="match status" value="1"/>
</dbReference>